<evidence type="ECO:0000256" key="4">
    <source>
        <dbReference type="ARBA" id="ARBA00022475"/>
    </source>
</evidence>
<proteinExistence type="inferred from homology"/>
<dbReference type="Gene3D" id="3.30.70.1430">
    <property type="entry name" value="Multidrug efflux transporter AcrB pore domain"/>
    <property type="match status" value="2"/>
</dbReference>
<keyword evidence="7 9" id="KW-1133">Transmembrane helix</keyword>
<evidence type="ECO:0000313" key="11">
    <source>
        <dbReference type="Proteomes" id="UP000641646"/>
    </source>
</evidence>
<reference evidence="10" key="2">
    <citation type="submission" date="2020-08" db="EMBL/GenBank/DDBJ databases">
        <authorList>
            <person name="Chen M."/>
            <person name="Teng W."/>
            <person name="Zhao L."/>
            <person name="Hu C."/>
            <person name="Zhou Y."/>
            <person name="Han B."/>
            <person name="Song L."/>
            <person name="Shu W."/>
        </authorList>
    </citation>
    <scope>NUCLEOTIDE SEQUENCE</scope>
    <source>
        <strain evidence="10">FACHB-1375</strain>
    </source>
</reference>
<name>A0A926VKA4_9CYAN</name>
<dbReference type="NCBIfam" id="TIGR00915">
    <property type="entry name" value="2A0602"/>
    <property type="match status" value="1"/>
</dbReference>
<comment type="subcellular location">
    <subcellularLocation>
        <location evidence="1">Cell inner membrane</location>
        <topology evidence="1">Multi-pass membrane protein</topology>
    </subcellularLocation>
</comment>
<keyword evidence="11" id="KW-1185">Reference proteome</keyword>
<dbReference type="InterPro" id="IPR027463">
    <property type="entry name" value="AcrB_DN_DC_subdom"/>
</dbReference>
<keyword evidence="3" id="KW-0813">Transport</keyword>
<dbReference type="Gene3D" id="3.30.70.1320">
    <property type="entry name" value="Multidrug efflux transporter AcrB pore domain like"/>
    <property type="match status" value="1"/>
</dbReference>
<evidence type="ECO:0000256" key="2">
    <source>
        <dbReference type="ARBA" id="ARBA00010942"/>
    </source>
</evidence>
<feature type="transmembrane region" description="Helical" evidence="9">
    <location>
        <begin position="539"/>
        <end position="563"/>
    </location>
</feature>
<evidence type="ECO:0000256" key="1">
    <source>
        <dbReference type="ARBA" id="ARBA00004429"/>
    </source>
</evidence>
<feature type="transmembrane region" description="Helical" evidence="9">
    <location>
        <begin position="502"/>
        <end position="519"/>
    </location>
</feature>
<evidence type="ECO:0000256" key="5">
    <source>
        <dbReference type="ARBA" id="ARBA00022519"/>
    </source>
</evidence>
<accession>A0A926VKA4</accession>
<dbReference type="GO" id="GO:0009636">
    <property type="term" value="P:response to toxic substance"/>
    <property type="evidence" value="ECO:0007669"/>
    <property type="project" value="UniProtKB-ARBA"/>
</dbReference>
<feature type="transmembrane region" description="Helical" evidence="9">
    <location>
        <begin position="999"/>
        <end position="1024"/>
    </location>
</feature>
<feature type="transmembrane region" description="Helical" evidence="9">
    <location>
        <begin position="971"/>
        <end position="993"/>
    </location>
</feature>
<dbReference type="InterPro" id="IPR004764">
    <property type="entry name" value="MdtF-like"/>
</dbReference>
<feature type="transmembrane region" description="Helical" evidence="9">
    <location>
        <begin position="463"/>
        <end position="482"/>
    </location>
</feature>
<dbReference type="PANTHER" id="PTHR32063">
    <property type="match status" value="1"/>
</dbReference>
<dbReference type="PANTHER" id="PTHR32063:SF28">
    <property type="entry name" value="BLR2861 PROTEIN"/>
    <property type="match status" value="1"/>
</dbReference>
<dbReference type="RefSeq" id="WP_190473902.1">
    <property type="nucleotide sequence ID" value="NZ_JACJPW010000126.1"/>
</dbReference>
<evidence type="ECO:0000313" key="10">
    <source>
        <dbReference type="EMBL" id="MBD2185515.1"/>
    </source>
</evidence>
<feature type="transmembrane region" description="Helical" evidence="9">
    <location>
        <begin position="333"/>
        <end position="352"/>
    </location>
</feature>
<dbReference type="Gene3D" id="3.30.2090.10">
    <property type="entry name" value="Multidrug efflux transporter AcrB TolC docking domain, DN and DC subdomains"/>
    <property type="match status" value="2"/>
</dbReference>
<feature type="transmembrane region" description="Helical" evidence="9">
    <location>
        <begin position="870"/>
        <end position="888"/>
    </location>
</feature>
<dbReference type="Gene3D" id="1.20.1640.10">
    <property type="entry name" value="Multidrug efflux transporter AcrB transmembrane domain"/>
    <property type="match status" value="2"/>
</dbReference>
<keyword evidence="6 9" id="KW-0812">Transmembrane</keyword>
<feature type="transmembrane region" description="Helical" evidence="9">
    <location>
        <begin position="431"/>
        <end position="451"/>
    </location>
</feature>
<feature type="transmembrane region" description="Helical" evidence="9">
    <location>
        <begin position="894"/>
        <end position="914"/>
    </location>
</feature>
<evidence type="ECO:0000256" key="9">
    <source>
        <dbReference type="SAM" id="Phobius"/>
    </source>
</evidence>
<comment type="similarity">
    <text evidence="2">Belongs to the resistance-nodulation-cell division (RND) (TC 2.A.6) family.</text>
</comment>
<comment type="caution">
    <text evidence="10">The sequence shown here is derived from an EMBL/GenBank/DDBJ whole genome shotgun (WGS) entry which is preliminary data.</text>
</comment>
<protein>
    <submittedName>
        <fullName evidence="10">Efflux RND transporter permease subunit</fullName>
    </submittedName>
</protein>
<keyword evidence="8 9" id="KW-0472">Membrane</keyword>
<dbReference type="FunFam" id="1.20.1640.10:FF:000001">
    <property type="entry name" value="Efflux pump membrane transporter"/>
    <property type="match status" value="1"/>
</dbReference>
<evidence type="ECO:0000256" key="3">
    <source>
        <dbReference type="ARBA" id="ARBA00022448"/>
    </source>
</evidence>
<dbReference type="GO" id="GO:0005886">
    <property type="term" value="C:plasma membrane"/>
    <property type="evidence" value="ECO:0007669"/>
    <property type="project" value="UniProtKB-SubCell"/>
</dbReference>
<dbReference type="GO" id="GO:0042910">
    <property type="term" value="F:xenobiotic transmembrane transporter activity"/>
    <property type="evidence" value="ECO:0007669"/>
    <property type="project" value="TreeGrafter"/>
</dbReference>
<dbReference type="PRINTS" id="PR00702">
    <property type="entry name" value="ACRIFLAVINRP"/>
</dbReference>
<dbReference type="AlphaFoldDB" id="A0A926VKA4"/>
<dbReference type="EMBL" id="JACJPW010000126">
    <property type="protein sequence ID" value="MBD2185515.1"/>
    <property type="molecule type" value="Genomic_DNA"/>
</dbReference>
<evidence type="ECO:0000256" key="7">
    <source>
        <dbReference type="ARBA" id="ARBA00022989"/>
    </source>
</evidence>
<gene>
    <name evidence="10" type="ORF">H6G03_31345</name>
</gene>
<dbReference type="SUPFAM" id="SSF82714">
    <property type="entry name" value="Multidrug efflux transporter AcrB TolC docking domain, DN and DC subdomains"/>
    <property type="match status" value="2"/>
</dbReference>
<feature type="transmembrane region" description="Helical" evidence="9">
    <location>
        <begin position="359"/>
        <end position="381"/>
    </location>
</feature>
<dbReference type="Gene3D" id="3.30.70.1440">
    <property type="entry name" value="Multidrug efflux transporter AcrB pore domain"/>
    <property type="match status" value="1"/>
</dbReference>
<dbReference type="SUPFAM" id="SSF82693">
    <property type="entry name" value="Multidrug efflux transporter AcrB pore domain, PN1, PN2, PC1 and PC2 subdomains"/>
    <property type="match status" value="3"/>
</dbReference>
<dbReference type="Proteomes" id="UP000641646">
    <property type="component" value="Unassembled WGS sequence"/>
</dbReference>
<dbReference type="GO" id="GO:0015562">
    <property type="term" value="F:efflux transmembrane transporter activity"/>
    <property type="evidence" value="ECO:0007669"/>
    <property type="project" value="InterPro"/>
</dbReference>
<sequence length="1038" mass="113783">MFTNFFIKRPVFASVCSLLIILVGIVGYTRLPVQEYPSIDPPVVSVSTVYPGANPQVVETEITEILEAELNGVEGIKTLTSESRESVSTVTLQFELSRNLESAAQDVRDRVSRVTGRLPDDAEAPVVSKQSGDSSPILWFALYGEKFSTLELSDYADKLIVDAIETVPGVSSVIIGGERRYAMRIWLDPQKMAARNLTVLDVEQALRQENVEIPSGLVEGETSEYSVRTLGRLQTPPEYEALVIKRNQDGTQVTLKDIGRAEIGAENERSFVRFKQQPAVGLGVVKLSNANTLDVAEGAKEKMEELSHNFPEGMSYQIAFDSSAFVELAIEEVWVSLYLSIALVVLVIFIFLRDWRATIIPTVTIPISLIGAFGVMFFMGFSVNTLTLFALTLSTGLVVDDTIVVLENIVRYIEEKRMAPFPATFEATTEVVFAVIATTVVLIAVFVPVAFAAGTTGRLFNEFALTIAGAVVFSSIAALTLAPAMSARLLKPSQENARSRRFWLLTPIFWLLDFFEWGINWTRDIYAASLRLLMKLKLAIVVLFLISLAVTAWLFQLIPVGFLPNEDRGAILTVVRGPQGVTLNYTDKVMQQVENVLSQVPTIDSYFAIGAFGGGSGVGQVNQGFVFSRLKPWQERPQPSQSQEATIGQLFGRYMQITDALVIPINPPALPGAGFSQPVQFVLQGNNLETLAQEADKLAQKARQLPQLVNVDTDLRLNQPELILTINREQAANLGVSVRDISRTLQILLGGQEITSFNRENRRYEVVVQADDRFRASPENIREFYVRSQPGQMIPLTNLVKVTPSTTPPQINHFNRSRAATISGSPAPGQSLGQALDALQNLAQQQLPTDIRTTLSGESLEFKEAGQSTIYIFGLALAFIFLVLAAQFESYIDPLVILLAVPLSLLGAFGALLLRGLDLNVYSQIGLIMLIGLVTKNSILIVEFANQLRQEQNLPIAKAAIEAGLVRFRPILMTAFSTIFGLIPLAIATGAGAASRVSLGMTVLGGMLISTFLSLYIVPVFYVIATSAQARLMKGRRE</sequence>
<organism evidence="10 11">
    <name type="scientific">Aerosakkonema funiforme FACHB-1375</name>
    <dbReference type="NCBI Taxonomy" id="2949571"/>
    <lineage>
        <taxon>Bacteria</taxon>
        <taxon>Bacillati</taxon>
        <taxon>Cyanobacteriota</taxon>
        <taxon>Cyanophyceae</taxon>
        <taxon>Oscillatoriophycideae</taxon>
        <taxon>Aerosakkonematales</taxon>
        <taxon>Aerosakkonemataceae</taxon>
        <taxon>Aerosakkonema</taxon>
    </lineage>
</organism>
<evidence type="ECO:0000256" key="6">
    <source>
        <dbReference type="ARBA" id="ARBA00022692"/>
    </source>
</evidence>
<dbReference type="SUPFAM" id="SSF82866">
    <property type="entry name" value="Multidrug efflux transporter AcrB transmembrane domain"/>
    <property type="match status" value="2"/>
</dbReference>
<dbReference type="Pfam" id="PF00873">
    <property type="entry name" value="ACR_tran"/>
    <property type="match status" value="1"/>
</dbReference>
<evidence type="ECO:0000256" key="8">
    <source>
        <dbReference type="ARBA" id="ARBA00023136"/>
    </source>
</evidence>
<dbReference type="InterPro" id="IPR001036">
    <property type="entry name" value="Acrflvin-R"/>
</dbReference>
<keyword evidence="5" id="KW-0997">Cell inner membrane</keyword>
<reference evidence="10" key="1">
    <citation type="journal article" date="2015" name="ISME J.">
        <title>Draft Genome Sequence of Streptomyces incarnatus NRRL8089, which Produces the Nucleoside Antibiotic Sinefungin.</title>
        <authorList>
            <person name="Oshima K."/>
            <person name="Hattori M."/>
            <person name="Shimizu H."/>
            <person name="Fukuda K."/>
            <person name="Nemoto M."/>
            <person name="Inagaki K."/>
            <person name="Tamura T."/>
        </authorList>
    </citation>
    <scope>NUCLEOTIDE SEQUENCE</scope>
    <source>
        <strain evidence="10">FACHB-1375</strain>
    </source>
</reference>
<keyword evidence="4" id="KW-1003">Cell membrane</keyword>